<protein>
    <submittedName>
        <fullName evidence="7">Uncharacterized protein</fullName>
    </submittedName>
</protein>
<keyword evidence="4 6" id="KW-1133">Transmembrane helix</keyword>
<evidence type="ECO:0000313" key="7">
    <source>
        <dbReference type="EMBL" id="KAF6002042.1"/>
    </source>
</evidence>
<dbReference type="EMBL" id="VWRR01000012">
    <property type="protein sequence ID" value="KAF6002042.1"/>
    <property type="molecule type" value="Genomic_DNA"/>
</dbReference>
<dbReference type="InterPro" id="IPR002657">
    <property type="entry name" value="BilAc:Na_symport/Acr3"/>
</dbReference>
<evidence type="ECO:0000256" key="5">
    <source>
        <dbReference type="ARBA" id="ARBA00023136"/>
    </source>
</evidence>
<feature type="transmembrane region" description="Helical" evidence="6">
    <location>
        <begin position="135"/>
        <end position="156"/>
    </location>
</feature>
<evidence type="ECO:0000256" key="1">
    <source>
        <dbReference type="ARBA" id="ARBA00004141"/>
    </source>
</evidence>
<dbReference type="AlphaFoldDB" id="A0A7J7IG14"/>
<feature type="transmembrane region" description="Helical" evidence="6">
    <location>
        <begin position="71"/>
        <end position="93"/>
    </location>
</feature>
<dbReference type="GO" id="GO:0016020">
    <property type="term" value="C:membrane"/>
    <property type="evidence" value="ECO:0007669"/>
    <property type="project" value="UniProtKB-SubCell"/>
</dbReference>
<proteinExistence type="inferred from homology"/>
<feature type="transmembrane region" description="Helical" evidence="6">
    <location>
        <begin position="226"/>
        <end position="249"/>
    </location>
</feature>
<evidence type="ECO:0000256" key="6">
    <source>
        <dbReference type="SAM" id="Phobius"/>
    </source>
</evidence>
<dbReference type="OrthoDB" id="203097at2759"/>
<evidence type="ECO:0000256" key="3">
    <source>
        <dbReference type="ARBA" id="ARBA00022692"/>
    </source>
</evidence>
<reference evidence="7 8" key="1">
    <citation type="journal article" date="2020" name="J. Phycol.">
        <title>Comparative genome analysis reveals Cyanidiococcus gen. nov., a new extremophilic red algal genus sister to Cyanidioschyzon (Cyanidioschyzonaceae, Rhodophyta).</title>
        <authorList>
            <person name="Liu S.-L."/>
            <person name="Chiang Y.-R."/>
            <person name="Yoon H.S."/>
            <person name="Fu H.-Y."/>
        </authorList>
    </citation>
    <scope>NUCLEOTIDE SEQUENCE [LARGE SCALE GENOMIC DNA]</scope>
    <source>
        <strain evidence="7 8">THAL066</strain>
    </source>
</reference>
<comment type="subcellular location">
    <subcellularLocation>
        <location evidence="1">Membrane</location>
        <topology evidence="1">Multi-pass membrane protein</topology>
    </subcellularLocation>
</comment>
<keyword evidence="8" id="KW-1185">Reference proteome</keyword>
<dbReference type="PANTHER" id="PTHR10361:SF30">
    <property type="entry name" value="SODIUM_METABOLITE COTRANSPORTER BASS6, CHLOROPLASTIC-RELATED"/>
    <property type="match status" value="1"/>
</dbReference>
<feature type="transmembrane region" description="Helical" evidence="6">
    <location>
        <begin position="105"/>
        <end position="123"/>
    </location>
</feature>
<keyword evidence="3 6" id="KW-0812">Transmembrane</keyword>
<dbReference type="InterPro" id="IPR004710">
    <property type="entry name" value="Bilac:Na_transpt"/>
</dbReference>
<feature type="transmembrane region" description="Helical" evidence="6">
    <location>
        <begin position="168"/>
        <end position="187"/>
    </location>
</feature>
<dbReference type="Proteomes" id="UP000530660">
    <property type="component" value="Unassembled WGS sequence"/>
</dbReference>
<keyword evidence="5 6" id="KW-0472">Membrane</keyword>
<comment type="similarity">
    <text evidence="2">Belongs to the bile acid:sodium symporter (BASS) (TC 2.A.28) family.</text>
</comment>
<evidence type="ECO:0000256" key="2">
    <source>
        <dbReference type="ARBA" id="ARBA00006528"/>
    </source>
</evidence>
<organism evidence="7 8">
    <name type="scientific">Cyanidiococcus yangmingshanensis</name>
    <dbReference type="NCBI Taxonomy" id="2690220"/>
    <lineage>
        <taxon>Eukaryota</taxon>
        <taxon>Rhodophyta</taxon>
        <taxon>Bangiophyceae</taxon>
        <taxon>Cyanidiales</taxon>
        <taxon>Cyanidiaceae</taxon>
        <taxon>Cyanidiococcus</taxon>
    </lineage>
</organism>
<name>A0A7J7IG14_9RHOD</name>
<sequence>MTSSVVVSSLLGASPGVGKTASGGLASASKALKSSIITGMVLLGSVSGGQASNLCTYIAKGDVGMSVTMTTATTLLVTVALPLITSLLLGAAVPVEAARLAVSTARVVLLPLALGVMLNTFVLRTSDIRARLAPWLPVLGVAATLFTIVGALSPIAATVLSALGETPLVLAVVGFHVLGGFLGYQVAKMTPGLYGDEAAARTISIETMFKSPALSFILAAKHFDGSWVLVPSAISLVVLAPLAAAYAVLLRRSQSLSLPTLVAGAASLTPFKNPGRSSFGGTSTPRKPTIRSDALSVGQTRVKTQPATASPMVAAPPRLLHPRVRVYFRNAPNPVTVAKNELRGFLLKMRKMKGMQVVKIVEV</sequence>
<dbReference type="InterPro" id="IPR038770">
    <property type="entry name" value="Na+/solute_symporter_sf"/>
</dbReference>
<evidence type="ECO:0000256" key="4">
    <source>
        <dbReference type="ARBA" id="ARBA00022989"/>
    </source>
</evidence>
<gene>
    <name evidence="7" type="ORF">F1559_003756</name>
</gene>
<dbReference type="Pfam" id="PF01758">
    <property type="entry name" value="SBF"/>
    <property type="match status" value="1"/>
</dbReference>
<comment type="caution">
    <text evidence="7">The sequence shown here is derived from an EMBL/GenBank/DDBJ whole genome shotgun (WGS) entry which is preliminary data.</text>
</comment>
<dbReference type="PANTHER" id="PTHR10361">
    <property type="entry name" value="SODIUM-BILE ACID COTRANSPORTER"/>
    <property type="match status" value="1"/>
</dbReference>
<feature type="transmembrane region" description="Helical" evidence="6">
    <location>
        <begin position="36"/>
        <end position="59"/>
    </location>
</feature>
<accession>A0A7J7IG14</accession>
<dbReference type="Gene3D" id="1.20.1530.20">
    <property type="match status" value="1"/>
</dbReference>
<evidence type="ECO:0000313" key="8">
    <source>
        <dbReference type="Proteomes" id="UP000530660"/>
    </source>
</evidence>